<keyword evidence="3" id="KW-1185">Reference proteome</keyword>
<feature type="domain" description="Glycosyltransferase subfamily 4-like N-terminal" evidence="1">
    <location>
        <begin position="17"/>
        <end position="207"/>
    </location>
</feature>
<dbReference type="PANTHER" id="PTHR45947">
    <property type="entry name" value="SULFOQUINOVOSYL TRANSFERASE SQD2"/>
    <property type="match status" value="1"/>
</dbReference>
<comment type="caution">
    <text evidence="2">The sequence shown here is derived from an EMBL/GenBank/DDBJ whole genome shotgun (WGS) entry which is preliminary data.</text>
</comment>
<gene>
    <name evidence="2" type="ORF">ACFQJC_03930</name>
</gene>
<dbReference type="CDD" id="cd03823">
    <property type="entry name" value="GT4_ExpE7-like"/>
    <property type="match status" value="1"/>
</dbReference>
<reference evidence="2 3" key="1">
    <citation type="journal article" date="2019" name="Int. J. Syst. Evol. Microbiol.">
        <title>The Global Catalogue of Microorganisms (GCM) 10K type strain sequencing project: providing services to taxonomists for standard genome sequencing and annotation.</title>
        <authorList>
            <consortium name="The Broad Institute Genomics Platform"/>
            <consortium name="The Broad Institute Genome Sequencing Center for Infectious Disease"/>
            <person name="Wu L."/>
            <person name="Ma J."/>
        </authorList>
    </citation>
    <scope>NUCLEOTIDE SEQUENCE [LARGE SCALE GENOMIC DNA]</scope>
    <source>
        <strain evidence="2 3">DSM 29988</strain>
    </source>
</reference>
<dbReference type="Pfam" id="PF13692">
    <property type="entry name" value="Glyco_trans_1_4"/>
    <property type="match status" value="1"/>
</dbReference>
<evidence type="ECO:0000259" key="1">
    <source>
        <dbReference type="Pfam" id="PF13579"/>
    </source>
</evidence>
<dbReference type="SUPFAM" id="SSF53756">
    <property type="entry name" value="UDP-Glycosyltransferase/glycogen phosphorylase"/>
    <property type="match status" value="1"/>
</dbReference>
<evidence type="ECO:0000313" key="2">
    <source>
        <dbReference type="EMBL" id="MFC7202650.1"/>
    </source>
</evidence>
<dbReference type="EMBL" id="JBHTAA010000001">
    <property type="protein sequence ID" value="MFC7202650.1"/>
    <property type="molecule type" value="Genomic_DNA"/>
</dbReference>
<dbReference type="PANTHER" id="PTHR45947:SF13">
    <property type="entry name" value="TRANSFERASE"/>
    <property type="match status" value="1"/>
</dbReference>
<evidence type="ECO:0000313" key="3">
    <source>
        <dbReference type="Proteomes" id="UP001596481"/>
    </source>
</evidence>
<dbReference type="AlphaFoldDB" id="A0ABD5ZBM1"/>
<dbReference type="Proteomes" id="UP001596481">
    <property type="component" value="Unassembled WGS sequence"/>
</dbReference>
<accession>A0ABD5ZBM1</accession>
<protein>
    <submittedName>
        <fullName evidence="2">Glycosyltransferase family 4 protein</fullName>
    </submittedName>
</protein>
<name>A0ABD5ZBM1_9EURY</name>
<proteinExistence type="predicted"/>
<dbReference type="InterPro" id="IPR050194">
    <property type="entry name" value="Glycosyltransferase_grp1"/>
</dbReference>
<dbReference type="Pfam" id="PF13579">
    <property type="entry name" value="Glyco_trans_4_4"/>
    <property type="match status" value="1"/>
</dbReference>
<dbReference type="InterPro" id="IPR028098">
    <property type="entry name" value="Glyco_trans_4-like_N"/>
</dbReference>
<dbReference type="Gene3D" id="3.40.50.2000">
    <property type="entry name" value="Glycogen Phosphorylase B"/>
    <property type="match status" value="2"/>
</dbReference>
<sequence length="403" mass="44779">MVRVCLVNGVYPPDVFGGAENYVQRTAVALQKRGHDVSVLTTTSESNRESLSIQRETRDGIPVYRFYPLNVSHRSKGAGDNILKKAFWHQLDTINPHAKRVVTNFLNKWQPDVVHSNNFMGITASTGKAISESDARYVHTLHDYSLMCPKSNLLRDMTAPDGELDVCEDPPTPCKVYAQAKRRMIGQPDLVIGPSQHVIDVHREHGFFTDIDSICIPHGVDEVAAKPGEDSLSPSVLYVGKHLEAKGLDTLFQAAEELPEVTFHLCGTGPYDTRSKEVAAGLSNVEYHGFVSDNRLQELRRSVSVAVVPSIWMENSPLVIYESFAEGLPVIGANIGGIPELTSEERGGLYSPGDAEELTITIRDIVFQSKCDRLRSNALDWARSHTMTHHINQLEDCYKTRQT</sequence>
<dbReference type="RefSeq" id="WP_390221946.1">
    <property type="nucleotide sequence ID" value="NZ_JBHTAA010000001.1"/>
</dbReference>
<organism evidence="2 3">
    <name type="scientific">Haloferax namakaokahaiae</name>
    <dbReference type="NCBI Taxonomy" id="1748331"/>
    <lineage>
        <taxon>Archaea</taxon>
        <taxon>Methanobacteriati</taxon>
        <taxon>Methanobacteriota</taxon>
        <taxon>Stenosarchaea group</taxon>
        <taxon>Halobacteria</taxon>
        <taxon>Halobacteriales</taxon>
        <taxon>Haloferacaceae</taxon>
        <taxon>Haloferax</taxon>
    </lineage>
</organism>